<dbReference type="Proteomes" id="UP001055091">
    <property type="component" value="Unassembled WGS sequence"/>
</dbReference>
<comment type="caution">
    <text evidence="2">The sequence shown here is derived from an EMBL/GenBank/DDBJ whole genome shotgun (WGS) entry which is preliminary data.</text>
</comment>
<dbReference type="InterPro" id="IPR052344">
    <property type="entry name" value="Transposase-related"/>
</dbReference>
<name>A0AA37JFC7_9FIRM</name>
<dbReference type="EMBL" id="BQNJ01000001">
    <property type="protein sequence ID" value="GKG98212.1"/>
    <property type="molecule type" value="Genomic_DNA"/>
</dbReference>
<evidence type="ECO:0000313" key="2">
    <source>
        <dbReference type="EMBL" id="GKG98212.1"/>
    </source>
</evidence>
<dbReference type="AlphaFoldDB" id="A0AA37JFC7"/>
<dbReference type="Pfam" id="PF03050">
    <property type="entry name" value="DDE_Tnp_IS66"/>
    <property type="match status" value="1"/>
</dbReference>
<organism evidence="2 3">
    <name type="scientific">Hungatella hathewayi</name>
    <dbReference type="NCBI Taxonomy" id="154046"/>
    <lineage>
        <taxon>Bacteria</taxon>
        <taxon>Bacillati</taxon>
        <taxon>Bacillota</taxon>
        <taxon>Clostridia</taxon>
        <taxon>Lachnospirales</taxon>
        <taxon>Lachnospiraceae</taxon>
        <taxon>Hungatella</taxon>
    </lineage>
</organism>
<sequence>MKKSPMPYPVIQHSYASPSTVAWVIYQKYELDVPLYRQEKEWADLGVPLSRATMSYWILASYRDWLSPVVGLLKEKLLEQNYLHIDETPVQVLLEPGRKNTTDSYM</sequence>
<dbReference type="PANTHER" id="PTHR33678">
    <property type="entry name" value="BLL1576 PROTEIN"/>
    <property type="match status" value="1"/>
</dbReference>
<dbReference type="PANTHER" id="PTHR33678:SF2">
    <property type="match status" value="1"/>
</dbReference>
<accession>A0AA37JFC7</accession>
<dbReference type="InterPro" id="IPR004291">
    <property type="entry name" value="Transposase_IS66_central"/>
</dbReference>
<evidence type="ECO:0000259" key="1">
    <source>
        <dbReference type="Pfam" id="PF03050"/>
    </source>
</evidence>
<proteinExistence type="predicted"/>
<evidence type="ECO:0000313" key="3">
    <source>
        <dbReference type="Proteomes" id="UP001055091"/>
    </source>
</evidence>
<gene>
    <name evidence="2" type="ORF">CE91St55_01940</name>
</gene>
<feature type="domain" description="Transposase IS66 central" evidence="1">
    <location>
        <begin position="13"/>
        <end position="106"/>
    </location>
</feature>
<protein>
    <recommendedName>
        <fullName evidence="1">Transposase IS66 central domain-containing protein</fullName>
    </recommendedName>
</protein>
<reference evidence="2" key="1">
    <citation type="submission" date="2022-01" db="EMBL/GenBank/DDBJ databases">
        <title>Novel bile acid biosynthetic pathways are enriched in the microbiome of centenarians.</title>
        <authorList>
            <person name="Sato Y."/>
            <person name="Atarashi K."/>
            <person name="Plichta R.D."/>
            <person name="Arai Y."/>
            <person name="Sasajima S."/>
            <person name="Kearney M.S."/>
            <person name="Suda W."/>
            <person name="Takeshita K."/>
            <person name="Sasaki T."/>
            <person name="Okamoto S."/>
            <person name="Skelly N.A."/>
            <person name="Okamura Y."/>
            <person name="Vlamakis H."/>
            <person name="Li Y."/>
            <person name="Tanoue T."/>
            <person name="Takei H."/>
            <person name="Nittono H."/>
            <person name="Narushima S."/>
            <person name="Irie J."/>
            <person name="Itoh H."/>
            <person name="Moriya K."/>
            <person name="Sugiura Y."/>
            <person name="Suematsu M."/>
            <person name="Moritoki N."/>
            <person name="Shibata S."/>
            <person name="Littman R.D."/>
            <person name="Fischbach A.M."/>
            <person name="Uwamino Y."/>
            <person name="Inoue T."/>
            <person name="Honda A."/>
            <person name="Hattori M."/>
            <person name="Murai T."/>
            <person name="Xavier J.R."/>
            <person name="Hirose N."/>
            <person name="Honda K."/>
        </authorList>
    </citation>
    <scope>NUCLEOTIDE SEQUENCE</scope>
    <source>
        <strain evidence="2">CE91-St55</strain>
    </source>
</reference>